<proteinExistence type="predicted"/>
<sequence length="39" mass="4414">NAVATSVRSRGWLPRRQSKSRLPERLHLVQLGRTTVCAL</sequence>
<dbReference type="AlphaFoldDB" id="A0A382MLP3"/>
<evidence type="ECO:0000313" key="1">
    <source>
        <dbReference type="EMBL" id="SVC48322.1"/>
    </source>
</evidence>
<organism evidence="1">
    <name type="scientific">marine metagenome</name>
    <dbReference type="NCBI Taxonomy" id="408172"/>
    <lineage>
        <taxon>unclassified sequences</taxon>
        <taxon>metagenomes</taxon>
        <taxon>ecological metagenomes</taxon>
    </lineage>
</organism>
<name>A0A382MLP3_9ZZZZ</name>
<accession>A0A382MLP3</accession>
<feature type="non-terminal residue" evidence="1">
    <location>
        <position position="39"/>
    </location>
</feature>
<feature type="non-terminal residue" evidence="1">
    <location>
        <position position="1"/>
    </location>
</feature>
<dbReference type="EMBL" id="UINC01093696">
    <property type="protein sequence ID" value="SVC48322.1"/>
    <property type="molecule type" value="Genomic_DNA"/>
</dbReference>
<protein>
    <submittedName>
        <fullName evidence="1">Uncharacterized protein</fullName>
    </submittedName>
</protein>
<gene>
    <name evidence="1" type="ORF">METZ01_LOCUS301176</name>
</gene>
<reference evidence="1" key="1">
    <citation type="submission" date="2018-05" db="EMBL/GenBank/DDBJ databases">
        <authorList>
            <person name="Lanie J.A."/>
            <person name="Ng W.-L."/>
            <person name="Kazmierczak K.M."/>
            <person name="Andrzejewski T.M."/>
            <person name="Davidsen T.M."/>
            <person name="Wayne K.J."/>
            <person name="Tettelin H."/>
            <person name="Glass J.I."/>
            <person name="Rusch D."/>
            <person name="Podicherti R."/>
            <person name="Tsui H.-C.T."/>
            <person name="Winkler M.E."/>
        </authorList>
    </citation>
    <scope>NUCLEOTIDE SEQUENCE</scope>
</reference>